<keyword evidence="3" id="KW-0812">Transmembrane</keyword>
<dbReference type="InterPro" id="IPR039672">
    <property type="entry name" value="MFS_2"/>
</dbReference>
<feature type="transmembrane region" description="Helical" evidence="3">
    <location>
        <begin position="407"/>
        <end position="427"/>
    </location>
</feature>
<dbReference type="EMBL" id="CP031046">
    <property type="protein sequence ID" value="QDZ24309.1"/>
    <property type="molecule type" value="Genomic_DNA"/>
</dbReference>
<dbReference type="PANTHER" id="PTHR11328">
    <property type="entry name" value="MAJOR FACILITATOR SUPERFAMILY DOMAIN-CONTAINING PROTEIN"/>
    <property type="match status" value="1"/>
</dbReference>
<evidence type="ECO:0000313" key="4">
    <source>
        <dbReference type="EMBL" id="QDZ24309.1"/>
    </source>
</evidence>
<dbReference type="GO" id="GO:0005886">
    <property type="term" value="C:plasma membrane"/>
    <property type="evidence" value="ECO:0007669"/>
    <property type="project" value="TreeGrafter"/>
</dbReference>
<dbReference type="Pfam" id="PF13347">
    <property type="entry name" value="MFS_2"/>
    <property type="match status" value="1"/>
</dbReference>
<dbReference type="AlphaFoldDB" id="A0A5B8MUT0"/>
<feature type="transmembrane region" description="Helical" evidence="3">
    <location>
        <begin position="509"/>
        <end position="531"/>
    </location>
</feature>
<keyword evidence="5" id="KW-1185">Reference proteome</keyword>
<dbReference type="GO" id="GO:0015293">
    <property type="term" value="F:symporter activity"/>
    <property type="evidence" value="ECO:0007669"/>
    <property type="project" value="InterPro"/>
</dbReference>
<dbReference type="PANTHER" id="PTHR11328:SF28">
    <property type="entry name" value="MAJOR FACILITATOR SUPERFAMILY DOMAIN-CONTAINING PROTEIN 12"/>
    <property type="match status" value="1"/>
</dbReference>
<feature type="region of interest" description="Disordered" evidence="2">
    <location>
        <begin position="1"/>
        <end position="21"/>
    </location>
</feature>
<organism evidence="4 5">
    <name type="scientific">Chloropicon primus</name>
    <dbReference type="NCBI Taxonomy" id="1764295"/>
    <lineage>
        <taxon>Eukaryota</taxon>
        <taxon>Viridiplantae</taxon>
        <taxon>Chlorophyta</taxon>
        <taxon>Chloropicophyceae</taxon>
        <taxon>Chloropicales</taxon>
        <taxon>Chloropicaceae</taxon>
        <taxon>Chloropicon</taxon>
    </lineage>
</organism>
<feature type="transmembrane region" description="Helical" evidence="3">
    <location>
        <begin position="70"/>
        <end position="94"/>
    </location>
</feature>
<reference evidence="4 5" key="1">
    <citation type="submission" date="2018-07" db="EMBL/GenBank/DDBJ databases">
        <title>The complete nuclear genome of the prasinophyte Chloropicon primus (CCMP1205).</title>
        <authorList>
            <person name="Pombert J.-F."/>
            <person name="Otis C."/>
            <person name="Turmel M."/>
            <person name="Lemieux C."/>
        </authorList>
    </citation>
    <scope>NUCLEOTIDE SEQUENCE [LARGE SCALE GENOMIC DNA]</scope>
    <source>
        <strain evidence="4 5">CCMP1205</strain>
    </source>
</reference>
<comment type="similarity">
    <text evidence="1">Belongs to the major facilitator superfamily.</text>
</comment>
<dbReference type="SUPFAM" id="SSF103473">
    <property type="entry name" value="MFS general substrate transporter"/>
    <property type="match status" value="1"/>
</dbReference>
<evidence type="ECO:0000313" key="5">
    <source>
        <dbReference type="Proteomes" id="UP000316726"/>
    </source>
</evidence>
<dbReference type="OrthoDB" id="1730117at2759"/>
<gene>
    <name evidence="4" type="ORF">A3770_13p68270</name>
</gene>
<dbReference type="Gene3D" id="1.20.1250.20">
    <property type="entry name" value="MFS general substrate transporter like domains"/>
    <property type="match status" value="1"/>
</dbReference>
<sequence length="581" mass="63077">MEARPLLGYTDEGEGEGGGAREGVTMNWSGFDANTSTLDVPVLVEANTVGDAVDVAEEGRYAGAKLSKGLVFSYGLGHVLNDLCASMWFFYAVLYCQQVLGIDSDMTGVIVLIGQVVDGLTTPVVGYASDRTRTYFGARKPWHFFGAVCVALTFPFVFGGCFIGATPTNFLSGACLLKPWQDTKGKMALLIGFISLFQIGWASSQVSHLALMPDISHNKKQRTTLSSVRYGVTVACNICILLMLSILLARENKSDSSSTTTTTMGVEKSECDGVQLTRADQPLFQSLSWMVTLIGSLCACGFWFGIPNHPKRTRRASEDANNLFSSTGSLSASSLSIFEDALFWKHGLLYMLSRLMINLNMVYMPLYVQSTMRMRRADIAIIPLLMYVLSLLGSFIQNLLNEKFGRVAAFSIGGALQVVGSLSLLLLPSHLSVLMYVIAPLIGLAGTSMLVTVISMTSDFIGKRNLSAKVFGLYSFSDKVCSGIAVYWIQASLTCGDCCMNGRCCSKFYRKVLGIVPLGAAVLSFAIILLWRQMKIRRLKREESTLLLDPTASISDRKAYSYGAMGESDHNGGGGRSIMEG</sequence>
<dbReference type="InterPro" id="IPR036259">
    <property type="entry name" value="MFS_trans_sf"/>
</dbReference>
<feature type="transmembrane region" description="Helical" evidence="3">
    <location>
        <begin position="228"/>
        <end position="249"/>
    </location>
</feature>
<feature type="transmembrane region" description="Helical" evidence="3">
    <location>
        <begin position="187"/>
        <end position="207"/>
    </location>
</feature>
<dbReference type="STRING" id="1764295.A0A5B8MUT0"/>
<feature type="transmembrane region" description="Helical" evidence="3">
    <location>
        <begin position="141"/>
        <end position="167"/>
    </location>
</feature>
<proteinExistence type="inferred from homology"/>
<evidence type="ECO:0000256" key="2">
    <source>
        <dbReference type="SAM" id="MobiDB-lite"/>
    </source>
</evidence>
<feature type="transmembrane region" description="Helical" evidence="3">
    <location>
        <begin position="433"/>
        <end position="454"/>
    </location>
</feature>
<evidence type="ECO:0000256" key="1">
    <source>
        <dbReference type="ARBA" id="ARBA00008335"/>
    </source>
</evidence>
<accession>A0A5B8MUT0</accession>
<feature type="transmembrane region" description="Helical" evidence="3">
    <location>
        <begin position="380"/>
        <end position="400"/>
    </location>
</feature>
<keyword evidence="3" id="KW-0472">Membrane</keyword>
<keyword evidence="3" id="KW-1133">Transmembrane helix</keyword>
<dbReference type="Proteomes" id="UP000316726">
    <property type="component" value="Chromosome 13"/>
</dbReference>
<dbReference type="GO" id="GO:0008643">
    <property type="term" value="P:carbohydrate transport"/>
    <property type="evidence" value="ECO:0007669"/>
    <property type="project" value="InterPro"/>
</dbReference>
<feature type="transmembrane region" description="Helical" evidence="3">
    <location>
        <begin position="106"/>
        <end position="129"/>
    </location>
</feature>
<feature type="transmembrane region" description="Helical" evidence="3">
    <location>
        <begin position="287"/>
        <end position="306"/>
    </location>
</feature>
<evidence type="ECO:0000256" key="3">
    <source>
        <dbReference type="SAM" id="Phobius"/>
    </source>
</evidence>
<name>A0A5B8MUT0_9CHLO</name>
<protein>
    <submittedName>
        <fullName evidence="4">MFS general substrate transporter</fullName>
    </submittedName>
</protein>